<dbReference type="AlphaFoldDB" id="A0A0N8GNT0"/>
<gene>
    <name evidence="2" type="ORF">ADN00_03390</name>
</gene>
<reference evidence="2 3" key="1">
    <citation type="submission" date="2015-07" db="EMBL/GenBank/DDBJ databases">
        <title>Genome sequence of Ornatilinea apprima DSM 23815.</title>
        <authorList>
            <person name="Hemp J."/>
            <person name="Ward L.M."/>
            <person name="Pace L.A."/>
            <person name="Fischer W.W."/>
        </authorList>
    </citation>
    <scope>NUCLEOTIDE SEQUENCE [LARGE SCALE GENOMIC DNA]</scope>
    <source>
        <strain evidence="2 3">P3M-1</strain>
    </source>
</reference>
<feature type="domain" description="Mannosylglycerate hydrolase MGH1-like glycoside hydrolase" evidence="1">
    <location>
        <begin position="286"/>
        <end position="466"/>
    </location>
</feature>
<dbReference type="InterPro" id="IPR012341">
    <property type="entry name" value="6hp_glycosidase-like_sf"/>
</dbReference>
<evidence type="ECO:0000313" key="3">
    <source>
        <dbReference type="Proteomes" id="UP000050417"/>
    </source>
</evidence>
<dbReference type="InterPro" id="IPR008928">
    <property type="entry name" value="6-hairpin_glycosidase_sf"/>
</dbReference>
<dbReference type="SUPFAM" id="SSF48208">
    <property type="entry name" value="Six-hairpin glycosidases"/>
    <property type="match status" value="1"/>
</dbReference>
<protein>
    <recommendedName>
        <fullName evidence="1">Mannosylglycerate hydrolase MGH1-like glycoside hydrolase domain-containing protein</fullName>
    </recommendedName>
</protein>
<evidence type="ECO:0000313" key="2">
    <source>
        <dbReference type="EMBL" id="KPL78954.1"/>
    </source>
</evidence>
<dbReference type="Pfam" id="PF22422">
    <property type="entry name" value="MGH1-like_GH"/>
    <property type="match status" value="1"/>
</dbReference>
<sequence>MGDEPPRALALRTTYGLRAGSMLLFPRFLAPQADRMDPSLFPGAPIIRHFLPNYLDVHYQPIAGLDIDSAFWVAESQLVIGRLTFTNSSGSELNFQFEWICQLKPLNGGQSMTARTYGINNVLQGQTEDVFPVCVMTGGAQPGFGPYPALTLQVDLLPGQKRQIQWAIASHDTPQKSFETARLATARRWDAEIARLSLINDQNLLEIYTGDPEWDACLAQAQTTAYRLIFPASTALPNPSFVLSRQPDHGYSLRKDGSDYHHLWNGQTALDALYLSGFLLPGGAMWVKGFIENFLSTQTADGQVDWKPGLSGQRAGMLAQPVLAAIAWEAYQDQRDLEWLRRVFPALMNFVRAWFSPAWDADQDAYPEWRQPLQSGFPDSPLYDPWHEESAACEIQQLECPSLAAMLYHECDCLLRFARLLNEPEADAWLEEKMNALRAHLSSVWDARASTYHYRDAVSHLTQAGSELRRFKGAKDVSYRRVFKKAVRLQVRLLLAEPNSRPLQIEIQGSGDAGPIHETLLPAHFTWLGTQVTASTQNLYTRLERVRIQGLAAEEETVISILSHQAEDLSCLLPLWAGVPTPSQAEKIIRRNLLPRYLGAYGLALSPTDGSAEQPGHQRVVPVIWNDLILRGLLRYGHPKEALTVFTHLMEAFIAHLKQDHVFHAAFHAETGRPAGDENALPGLPPLGLFLRLCGIRRISPEEVILEGENVFPWPVALKYKGMTITRHANDCVIRFASGQSLTVEGPGPHRVKLMVDPHGKES</sequence>
<dbReference type="STRING" id="1134406.ADN00_03390"/>
<accession>A0A0N8GNT0</accession>
<dbReference type="Gene3D" id="1.50.10.10">
    <property type="match status" value="1"/>
</dbReference>
<dbReference type="InterPro" id="IPR054491">
    <property type="entry name" value="MGH1-like_GH"/>
</dbReference>
<proteinExistence type="predicted"/>
<dbReference type="Proteomes" id="UP000050417">
    <property type="component" value="Unassembled WGS sequence"/>
</dbReference>
<evidence type="ECO:0000259" key="1">
    <source>
        <dbReference type="Pfam" id="PF22422"/>
    </source>
</evidence>
<keyword evidence="3" id="KW-1185">Reference proteome</keyword>
<comment type="caution">
    <text evidence="2">The sequence shown here is derived from an EMBL/GenBank/DDBJ whole genome shotgun (WGS) entry which is preliminary data.</text>
</comment>
<dbReference type="GO" id="GO:0005975">
    <property type="term" value="P:carbohydrate metabolic process"/>
    <property type="evidence" value="ECO:0007669"/>
    <property type="project" value="InterPro"/>
</dbReference>
<dbReference type="EMBL" id="LGCL01000015">
    <property type="protein sequence ID" value="KPL78954.1"/>
    <property type="molecule type" value="Genomic_DNA"/>
</dbReference>
<name>A0A0N8GNT0_9CHLR</name>
<organism evidence="2 3">
    <name type="scientific">Ornatilinea apprima</name>
    <dbReference type="NCBI Taxonomy" id="1134406"/>
    <lineage>
        <taxon>Bacteria</taxon>
        <taxon>Bacillati</taxon>
        <taxon>Chloroflexota</taxon>
        <taxon>Anaerolineae</taxon>
        <taxon>Anaerolineales</taxon>
        <taxon>Anaerolineaceae</taxon>
        <taxon>Ornatilinea</taxon>
    </lineage>
</organism>